<accession>A0A8S3SMM3</accession>
<dbReference type="GO" id="GO:1990904">
    <property type="term" value="C:ribonucleoprotein complex"/>
    <property type="evidence" value="ECO:0007669"/>
    <property type="project" value="UniProtKB-KW"/>
</dbReference>
<evidence type="ECO:0000256" key="2">
    <source>
        <dbReference type="ARBA" id="ARBA00007814"/>
    </source>
</evidence>
<sequence>MDQNTSCSDFHLLRRFLCLGSKESVFRTHIQHSKFSRNDVPFIERLIEGGQGKEILDCIKDVRESNGACRQGPTVFSYAFCIVHGDREVKKYGYNMLTNICRIPTHLFEFQKFCEELNMQKSNHSGWGRSHRVGISKWYNSFANNAPKLAYLVTKYKKRSKWNHRDIVRLAHVKPQNERIRTILKFIVNKEMKDVISLHDSLEEDDRDDKIVKEQNEQHKKVNTFLRAVIEAKECDDKERIMDLIGVQDLAREHVPNRFLSDKEVWRVLLRTMPPTAMIRNIGKMTKLGMFDDEQASVYIPIVKEKMQSELLQDFGVHPLRILFALKQYKEGKGDQGKLVWDPNQEIISILEKAFYDTVALQPRTDKRYLLAVSVSGDMKKKLIGSPLTASEATCAMVHTIVKQGNSVETLLFENKCNPEQSFVSSIDRYDNLNSIKAKLDSFTSQSGERQTHFTRWSRNKSNSFDVIIFFTDTLTGEGAGRVTEPFIHCCHKVGTPKPCPDHCRYDQ</sequence>
<keyword evidence="4" id="KW-0479">Metal-binding</keyword>
<dbReference type="Pfam" id="PF25045">
    <property type="entry name" value="vWA_Ro60"/>
    <property type="match status" value="1"/>
</dbReference>
<dbReference type="InterPro" id="IPR036465">
    <property type="entry name" value="vWFA_dom_sf"/>
</dbReference>
<evidence type="ECO:0000259" key="7">
    <source>
        <dbReference type="PROSITE" id="PS50988"/>
    </source>
</evidence>
<dbReference type="PROSITE" id="PS50988">
    <property type="entry name" value="TROVE"/>
    <property type="match status" value="1"/>
</dbReference>
<dbReference type="InterPro" id="IPR056800">
    <property type="entry name" value="vWA_Ro60"/>
</dbReference>
<dbReference type="Proteomes" id="UP000683360">
    <property type="component" value="Unassembled WGS sequence"/>
</dbReference>
<dbReference type="InterPro" id="IPR040322">
    <property type="entry name" value="TROVE2"/>
</dbReference>
<feature type="domain" description="TROVE" evidence="7">
    <location>
        <begin position="1"/>
        <end position="367"/>
    </location>
</feature>
<dbReference type="InterPro" id="IPR037214">
    <property type="entry name" value="TROVE_dom_sf"/>
</dbReference>
<dbReference type="InterPro" id="IPR008858">
    <property type="entry name" value="TROVE_dom"/>
</dbReference>
<dbReference type="SUPFAM" id="SSF53300">
    <property type="entry name" value="vWA-like"/>
    <property type="match status" value="1"/>
</dbReference>
<dbReference type="Gene3D" id="3.40.50.410">
    <property type="entry name" value="von Willebrand factor, type A domain"/>
    <property type="match status" value="1"/>
</dbReference>
<evidence type="ECO:0000313" key="9">
    <source>
        <dbReference type="Proteomes" id="UP000683360"/>
    </source>
</evidence>
<dbReference type="SUPFAM" id="SSF140864">
    <property type="entry name" value="TROVE domain-like"/>
    <property type="match status" value="1"/>
</dbReference>
<dbReference type="GO" id="GO:0046872">
    <property type="term" value="F:metal ion binding"/>
    <property type="evidence" value="ECO:0007669"/>
    <property type="project" value="UniProtKB-KW"/>
</dbReference>
<keyword evidence="6" id="KW-0687">Ribonucleoprotein</keyword>
<proteinExistence type="inferred from homology"/>
<protein>
    <submittedName>
        <fullName evidence="8">TROVE2</fullName>
    </submittedName>
</protein>
<gene>
    <name evidence="8" type="ORF">MEDL_31777</name>
</gene>
<comment type="caution">
    <text evidence="8">The sequence shown here is derived from an EMBL/GenBank/DDBJ whole genome shotgun (WGS) entry which is preliminary data.</text>
</comment>
<evidence type="ECO:0000256" key="4">
    <source>
        <dbReference type="ARBA" id="ARBA00022723"/>
    </source>
</evidence>
<dbReference type="GO" id="GO:0003723">
    <property type="term" value="F:RNA binding"/>
    <property type="evidence" value="ECO:0007669"/>
    <property type="project" value="UniProtKB-KW"/>
</dbReference>
<dbReference type="GO" id="GO:0005737">
    <property type="term" value="C:cytoplasm"/>
    <property type="evidence" value="ECO:0007669"/>
    <property type="project" value="UniProtKB-SubCell"/>
</dbReference>
<evidence type="ECO:0000256" key="1">
    <source>
        <dbReference type="ARBA" id="ARBA00004496"/>
    </source>
</evidence>
<dbReference type="OrthoDB" id="6098064at2759"/>
<keyword evidence="5" id="KW-0694">RNA-binding</keyword>
<evidence type="ECO:0000256" key="3">
    <source>
        <dbReference type="ARBA" id="ARBA00022490"/>
    </source>
</evidence>
<dbReference type="PANTHER" id="PTHR14202">
    <property type="entry name" value="60 KDA RIBONUCLEOPROTEIN SSA/RO"/>
    <property type="match status" value="1"/>
</dbReference>
<evidence type="ECO:0000256" key="5">
    <source>
        <dbReference type="ARBA" id="ARBA00022884"/>
    </source>
</evidence>
<evidence type="ECO:0000256" key="6">
    <source>
        <dbReference type="ARBA" id="ARBA00023274"/>
    </source>
</evidence>
<comment type="similarity">
    <text evidence="2">Belongs to the Ro 60 kDa family.</text>
</comment>
<name>A0A8S3SMM3_MYTED</name>
<dbReference type="Pfam" id="PF05731">
    <property type="entry name" value="TROVE"/>
    <property type="match status" value="1"/>
</dbReference>
<dbReference type="PANTHER" id="PTHR14202:SF0">
    <property type="entry name" value="RNA-BINDING PROTEIN RO60"/>
    <property type="match status" value="1"/>
</dbReference>
<keyword evidence="3" id="KW-0963">Cytoplasm</keyword>
<dbReference type="AlphaFoldDB" id="A0A8S3SMM3"/>
<reference evidence="8" key="1">
    <citation type="submission" date="2021-03" db="EMBL/GenBank/DDBJ databases">
        <authorList>
            <person name="Bekaert M."/>
        </authorList>
    </citation>
    <scope>NUCLEOTIDE SEQUENCE</scope>
</reference>
<keyword evidence="9" id="KW-1185">Reference proteome</keyword>
<organism evidence="8 9">
    <name type="scientific">Mytilus edulis</name>
    <name type="common">Blue mussel</name>
    <dbReference type="NCBI Taxonomy" id="6550"/>
    <lineage>
        <taxon>Eukaryota</taxon>
        <taxon>Metazoa</taxon>
        <taxon>Spiralia</taxon>
        <taxon>Lophotrochozoa</taxon>
        <taxon>Mollusca</taxon>
        <taxon>Bivalvia</taxon>
        <taxon>Autobranchia</taxon>
        <taxon>Pteriomorphia</taxon>
        <taxon>Mytilida</taxon>
        <taxon>Mytiloidea</taxon>
        <taxon>Mytilidae</taxon>
        <taxon>Mytilinae</taxon>
        <taxon>Mytilus</taxon>
    </lineage>
</organism>
<dbReference type="EMBL" id="CAJPWZ010001587">
    <property type="protein sequence ID" value="CAG2218140.1"/>
    <property type="molecule type" value="Genomic_DNA"/>
</dbReference>
<comment type="subcellular location">
    <subcellularLocation>
        <location evidence="1">Cytoplasm</location>
    </subcellularLocation>
</comment>
<evidence type="ECO:0000313" key="8">
    <source>
        <dbReference type="EMBL" id="CAG2218140.1"/>
    </source>
</evidence>